<dbReference type="SUPFAM" id="SSF55874">
    <property type="entry name" value="ATPase domain of HSP90 chaperone/DNA topoisomerase II/histidine kinase"/>
    <property type="match status" value="1"/>
</dbReference>
<dbReference type="SUPFAM" id="SSF47384">
    <property type="entry name" value="Homodimeric domain of signal transducing histidine kinase"/>
    <property type="match status" value="1"/>
</dbReference>
<comment type="caution">
    <text evidence="13">The sequence shown here is derived from an EMBL/GenBank/DDBJ whole genome shotgun (WGS) entry which is preliminary data.</text>
</comment>
<evidence type="ECO:0000256" key="8">
    <source>
        <dbReference type="ARBA" id="ARBA00022989"/>
    </source>
</evidence>
<evidence type="ECO:0000259" key="12">
    <source>
        <dbReference type="PROSITE" id="PS50885"/>
    </source>
</evidence>
<dbReference type="PRINTS" id="PR00344">
    <property type="entry name" value="BCTRLSENSOR"/>
</dbReference>
<dbReference type="CDD" id="cd00082">
    <property type="entry name" value="HisKA"/>
    <property type="match status" value="1"/>
</dbReference>
<keyword evidence="6" id="KW-0812">Transmembrane</keyword>
<feature type="domain" description="Histidine kinase" evidence="11">
    <location>
        <begin position="259"/>
        <end position="465"/>
    </location>
</feature>
<dbReference type="InterPro" id="IPR005467">
    <property type="entry name" value="His_kinase_dom"/>
</dbReference>
<evidence type="ECO:0000256" key="2">
    <source>
        <dbReference type="ARBA" id="ARBA00004236"/>
    </source>
</evidence>
<evidence type="ECO:0000256" key="10">
    <source>
        <dbReference type="ARBA" id="ARBA00023136"/>
    </source>
</evidence>
<dbReference type="InterPro" id="IPR003660">
    <property type="entry name" value="HAMP_dom"/>
</dbReference>
<dbReference type="InterPro" id="IPR004358">
    <property type="entry name" value="Sig_transdc_His_kin-like_C"/>
</dbReference>
<keyword evidence="5" id="KW-0808">Transferase</keyword>
<evidence type="ECO:0000256" key="9">
    <source>
        <dbReference type="ARBA" id="ARBA00023012"/>
    </source>
</evidence>
<dbReference type="Proteomes" id="UP001596380">
    <property type="component" value="Unassembled WGS sequence"/>
</dbReference>
<sequence length="467" mass="49965">MRERRPRRWSVRTKAALGAMAAAAVAFGLGVFWARESIGARWADEAERRATQDAFQVVSALEAGRQPIGFDSPFVVVLADGRLGGGMDAASGPSPERAWPGFAPTVGWGTRRLRPPAAEGGERPLRTFVVGTTDVLPPERIRRITGLDDVRTAQRLTVYALASPRGAEAAVATFDRVFGLGLPVAVAFVGLTAWLVTGRALRPVEAIRAEMAGITAGALDRRVPVPPSADVIARLARTTNETLERLEQALVRQRRFVADASHELRSPLAALRGTLEIPLARPERADWPAVVSAALADTARLQRLTDDLLLLSSEGGRPPRTGAAVDLADIVEEQVAERAYVRGAPVFTCDAERPALVPGDEVRLGRVVRNLLDNAARHARGAVHATVRPEAGAVVLTVADDGPGVPAADRERIFDRFVRLDESRTRAGGGTGLGLTIVRELVTALGGTVRVTDRSTFTVRIPALRPD</sequence>
<evidence type="ECO:0000259" key="11">
    <source>
        <dbReference type="PROSITE" id="PS50109"/>
    </source>
</evidence>
<evidence type="ECO:0000313" key="13">
    <source>
        <dbReference type="EMBL" id="MFC6879016.1"/>
    </source>
</evidence>
<evidence type="ECO:0000256" key="1">
    <source>
        <dbReference type="ARBA" id="ARBA00000085"/>
    </source>
</evidence>
<comment type="catalytic activity">
    <reaction evidence="1">
        <text>ATP + protein L-histidine = ADP + protein N-phospho-L-histidine.</text>
        <dbReference type="EC" id="2.7.13.3"/>
    </reaction>
</comment>
<dbReference type="EC" id="2.7.13.3" evidence="3"/>
<dbReference type="Pfam" id="PF02518">
    <property type="entry name" value="HATPase_c"/>
    <property type="match status" value="1"/>
</dbReference>
<evidence type="ECO:0000256" key="6">
    <source>
        <dbReference type="ARBA" id="ARBA00022692"/>
    </source>
</evidence>
<reference evidence="14" key="1">
    <citation type="journal article" date="2019" name="Int. J. Syst. Evol. Microbiol.">
        <title>The Global Catalogue of Microorganisms (GCM) 10K type strain sequencing project: providing services to taxonomists for standard genome sequencing and annotation.</title>
        <authorList>
            <consortium name="The Broad Institute Genomics Platform"/>
            <consortium name="The Broad Institute Genome Sequencing Center for Infectious Disease"/>
            <person name="Wu L."/>
            <person name="Ma J."/>
        </authorList>
    </citation>
    <scope>NUCLEOTIDE SEQUENCE [LARGE SCALE GENOMIC DNA]</scope>
    <source>
        <strain evidence="14">JCM 3369</strain>
    </source>
</reference>
<evidence type="ECO:0000256" key="4">
    <source>
        <dbReference type="ARBA" id="ARBA00022553"/>
    </source>
</evidence>
<protein>
    <recommendedName>
        <fullName evidence="3">histidine kinase</fullName>
        <ecNumber evidence="3">2.7.13.3</ecNumber>
    </recommendedName>
</protein>
<dbReference type="GO" id="GO:0016301">
    <property type="term" value="F:kinase activity"/>
    <property type="evidence" value="ECO:0007669"/>
    <property type="project" value="UniProtKB-KW"/>
</dbReference>
<keyword evidence="7 13" id="KW-0418">Kinase</keyword>
<evidence type="ECO:0000256" key="3">
    <source>
        <dbReference type="ARBA" id="ARBA00012438"/>
    </source>
</evidence>
<dbReference type="SMART" id="SM00388">
    <property type="entry name" value="HisKA"/>
    <property type="match status" value="1"/>
</dbReference>
<evidence type="ECO:0000256" key="7">
    <source>
        <dbReference type="ARBA" id="ARBA00022777"/>
    </source>
</evidence>
<keyword evidence="10" id="KW-0472">Membrane</keyword>
<dbReference type="PANTHER" id="PTHR45436">
    <property type="entry name" value="SENSOR HISTIDINE KINASE YKOH"/>
    <property type="match status" value="1"/>
</dbReference>
<dbReference type="InterPro" id="IPR050428">
    <property type="entry name" value="TCS_sensor_his_kinase"/>
</dbReference>
<dbReference type="RefSeq" id="WP_160823721.1">
    <property type="nucleotide sequence ID" value="NZ_JBHSXS010000002.1"/>
</dbReference>
<keyword evidence="14" id="KW-1185">Reference proteome</keyword>
<keyword evidence="9" id="KW-0902">Two-component regulatory system</keyword>
<evidence type="ECO:0000313" key="14">
    <source>
        <dbReference type="Proteomes" id="UP001596380"/>
    </source>
</evidence>
<dbReference type="InterPro" id="IPR036890">
    <property type="entry name" value="HATPase_C_sf"/>
</dbReference>
<dbReference type="PROSITE" id="PS50885">
    <property type="entry name" value="HAMP"/>
    <property type="match status" value="1"/>
</dbReference>
<keyword evidence="8" id="KW-1133">Transmembrane helix</keyword>
<dbReference type="SMART" id="SM00387">
    <property type="entry name" value="HATPase_c"/>
    <property type="match status" value="1"/>
</dbReference>
<keyword evidence="4" id="KW-0597">Phosphoprotein</keyword>
<name>A0ABW2CBC5_9ACTN</name>
<organism evidence="13 14">
    <name type="scientific">Actinomadura yumaensis</name>
    <dbReference type="NCBI Taxonomy" id="111807"/>
    <lineage>
        <taxon>Bacteria</taxon>
        <taxon>Bacillati</taxon>
        <taxon>Actinomycetota</taxon>
        <taxon>Actinomycetes</taxon>
        <taxon>Streptosporangiales</taxon>
        <taxon>Thermomonosporaceae</taxon>
        <taxon>Actinomadura</taxon>
    </lineage>
</organism>
<dbReference type="Pfam" id="PF00512">
    <property type="entry name" value="HisKA"/>
    <property type="match status" value="1"/>
</dbReference>
<dbReference type="Gene3D" id="3.30.565.10">
    <property type="entry name" value="Histidine kinase-like ATPase, C-terminal domain"/>
    <property type="match status" value="1"/>
</dbReference>
<dbReference type="EMBL" id="JBHSXS010000002">
    <property type="protein sequence ID" value="MFC6879016.1"/>
    <property type="molecule type" value="Genomic_DNA"/>
</dbReference>
<proteinExistence type="predicted"/>
<dbReference type="InterPro" id="IPR036097">
    <property type="entry name" value="HisK_dim/P_sf"/>
</dbReference>
<dbReference type="PROSITE" id="PS50109">
    <property type="entry name" value="HIS_KIN"/>
    <property type="match status" value="1"/>
</dbReference>
<comment type="subcellular location">
    <subcellularLocation>
        <location evidence="2">Cell membrane</location>
    </subcellularLocation>
</comment>
<dbReference type="InterPro" id="IPR003594">
    <property type="entry name" value="HATPase_dom"/>
</dbReference>
<dbReference type="Gene3D" id="1.10.287.130">
    <property type="match status" value="1"/>
</dbReference>
<dbReference type="PANTHER" id="PTHR45436:SF5">
    <property type="entry name" value="SENSOR HISTIDINE KINASE TRCS"/>
    <property type="match status" value="1"/>
</dbReference>
<evidence type="ECO:0000256" key="5">
    <source>
        <dbReference type="ARBA" id="ARBA00022679"/>
    </source>
</evidence>
<dbReference type="CDD" id="cd06225">
    <property type="entry name" value="HAMP"/>
    <property type="match status" value="1"/>
</dbReference>
<dbReference type="InterPro" id="IPR003661">
    <property type="entry name" value="HisK_dim/P_dom"/>
</dbReference>
<accession>A0ABW2CBC5</accession>
<gene>
    <name evidence="13" type="ORF">ACFQKB_04480</name>
</gene>
<dbReference type="Gene3D" id="6.10.340.10">
    <property type="match status" value="1"/>
</dbReference>
<feature type="domain" description="HAMP" evidence="12">
    <location>
        <begin position="198"/>
        <end position="251"/>
    </location>
</feature>
<dbReference type="SMART" id="SM00304">
    <property type="entry name" value="HAMP"/>
    <property type="match status" value="1"/>
</dbReference>